<feature type="domain" description="RNA polymerase sigma-70 region 4" evidence="1">
    <location>
        <begin position="7"/>
        <end position="53"/>
    </location>
</feature>
<dbReference type="GO" id="GO:0003700">
    <property type="term" value="F:DNA-binding transcription factor activity"/>
    <property type="evidence" value="ECO:0007669"/>
    <property type="project" value="InterPro"/>
</dbReference>
<dbReference type="EMBL" id="PXXO01000007">
    <property type="protein sequence ID" value="PSJ05254.1"/>
    <property type="molecule type" value="Genomic_DNA"/>
</dbReference>
<dbReference type="AlphaFoldDB" id="A0A2P7MVJ1"/>
<gene>
    <name evidence="2" type="ORF">C7K55_07980</name>
</gene>
<dbReference type="GO" id="GO:0006352">
    <property type="term" value="P:DNA-templated transcription initiation"/>
    <property type="evidence" value="ECO:0007669"/>
    <property type="project" value="InterPro"/>
</dbReference>
<dbReference type="InterPro" id="IPR013324">
    <property type="entry name" value="RNA_pol_sigma_r3/r4-like"/>
</dbReference>
<proteinExistence type="predicted"/>
<dbReference type="SUPFAM" id="SSF88659">
    <property type="entry name" value="Sigma3 and sigma4 domains of RNA polymerase sigma factors"/>
    <property type="match status" value="1"/>
</dbReference>
<accession>A0A2P7MVJ1</accession>
<dbReference type="Pfam" id="PF04545">
    <property type="entry name" value="Sigma70_r4"/>
    <property type="match status" value="1"/>
</dbReference>
<evidence type="ECO:0000313" key="3">
    <source>
        <dbReference type="Proteomes" id="UP000243002"/>
    </source>
</evidence>
<dbReference type="RefSeq" id="WP_106502879.1">
    <property type="nucleotide sequence ID" value="NZ_PXXO01000007.1"/>
</dbReference>
<dbReference type="Proteomes" id="UP000243002">
    <property type="component" value="Unassembled WGS sequence"/>
</dbReference>
<organism evidence="2 3">
    <name type="scientific">Cyanobium usitatum str. Tous</name>
    <dbReference type="NCBI Taxonomy" id="2116684"/>
    <lineage>
        <taxon>Bacteria</taxon>
        <taxon>Bacillati</taxon>
        <taxon>Cyanobacteriota</taxon>
        <taxon>Cyanophyceae</taxon>
        <taxon>Synechococcales</taxon>
        <taxon>Prochlorococcaceae</taxon>
        <taxon>Cyanobium</taxon>
    </lineage>
</organism>
<keyword evidence="3" id="KW-1185">Reference proteome</keyword>
<protein>
    <submittedName>
        <fullName evidence="2">RNA polymerase subunit sigma-70</fullName>
    </submittedName>
</protein>
<dbReference type="InterPro" id="IPR007630">
    <property type="entry name" value="RNA_pol_sigma70_r4"/>
</dbReference>
<dbReference type="Gene3D" id="1.10.10.10">
    <property type="entry name" value="Winged helix-like DNA-binding domain superfamily/Winged helix DNA-binding domain"/>
    <property type="match status" value="1"/>
</dbReference>
<reference evidence="2 3" key="1">
    <citation type="journal article" date="2018" name="Environ. Microbiol.">
        <title>Ecological and genomic features of two widespread freshwater picocyanobacteria.</title>
        <authorList>
            <person name="Cabello-Yeves P.J."/>
            <person name="Picazo A."/>
            <person name="Camacho A."/>
            <person name="Callieri C."/>
            <person name="Rosselli R."/>
            <person name="Roda-Garcia J.J."/>
            <person name="Coutinho F.H."/>
            <person name="Rodriguez-Valera F."/>
        </authorList>
    </citation>
    <scope>NUCLEOTIDE SEQUENCE [LARGE SCALE GENOMIC DNA]</scope>
    <source>
        <strain evidence="2 3">Tous</strain>
    </source>
</reference>
<name>A0A2P7MVJ1_9CYAN</name>
<dbReference type="InterPro" id="IPR036388">
    <property type="entry name" value="WH-like_DNA-bd_sf"/>
</dbReference>
<evidence type="ECO:0000313" key="2">
    <source>
        <dbReference type="EMBL" id="PSJ05254.1"/>
    </source>
</evidence>
<comment type="caution">
    <text evidence="2">The sequence shown here is derived from an EMBL/GenBank/DDBJ whole genome shotgun (WGS) entry which is preliminary data.</text>
</comment>
<sequence>MPWRLQLLNELPKQEAELLRLRYGIAAGKPLSVSSTARQMGDTRDTARGRERRNNALIRRLSVRFIDHLEA</sequence>
<evidence type="ECO:0000259" key="1">
    <source>
        <dbReference type="Pfam" id="PF04545"/>
    </source>
</evidence>